<keyword evidence="1" id="KW-0479">Metal-binding</keyword>
<feature type="non-terminal residue" evidence="4">
    <location>
        <position position="1"/>
    </location>
</feature>
<proteinExistence type="predicted"/>
<feature type="compositionally biased region" description="Basic and acidic residues" evidence="2">
    <location>
        <begin position="1"/>
        <end position="17"/>
    </location>
</feature>
<dbReference type="PANTHER" id="PTHR47592">
    <property type="entry name" value="PBF68 PROTEIN"/>
    <property type="match status" value="1"/>
</dbReference>
<organism evidence="4 5">
    <name type="scientific">Pisum sativum</name>
    <name type="common">Garden pea</name>
    <name type="synonym">Lathyrus oleraceus</name>
    <dbReference type="NCBI Taxonomy" id="3888"/>
    <lineage>
        <taxon>Eukaryota</taxon>
        <taxon>Viridiplantae</taxon>
        <taxon>Streptophyta</taxon>
        <taxon>Embryophyta</taxon>
        <taxon>Tracheophyta</taxon>
        <taxon>Spermatophyta</taxon>
        <taxon>Magnoliopsida</taxon>
        <taxon>eudicotyledons</taxon>
        <taxon>Gunneridae</taxon>
        <taxon>Pentapetalae</taxon>
        <taxon>rosids</taxon>
        <taxon>fabids</taxon>
        <taxon>Fabales</taxon>
        <taxon>Fabaceae</taxon>
        <taxon>Papilionoideae</taxon>
        <taxon>50 kb inversion clade</taxon>
        <taxon>NPAAA clade</taxon>
        <taxon>Hologalegina</taxon>
        <taxon>IRL clade</taxon>
        <taxon>Fabeae</taxon>
        <taxon>Lathyrus</taxon>
    </lineage>
</organism>
<name>A0A9D5A7S7_PEA</name>
<dbReference type="GO" id="GO:0003676">
    <property type="term" value="F:nucleic acid binding"/>
    <property type="evidence" value="ECO:0007669"/>
    <property type="project" value="InterPro"/>
</dbReference>
<dbReference type="SMART" id="SM00343">
    <property type="entry name" value="ZnF_C2HC"/>
    <property type="match status" value="1"/>
</dbReference>
<gene>
    <name evidence="4" type="ORF">KIW84_064126</name>
</gene>
<dbReference type="Pfam" id="PF00098">
    <property type="entry name" value="zf-CCHC"/>
    <property type="match status" value="1"/>
</dbReference>
<dbReference type="EMBL" id="JAMSHJ010000006">
    <property type="protein sequence ID" value="KAI5398634.1"/>
    <property type="molecule type" value="Genomic_DNA"/>
</dbReference>
<evidence type="ECO:0000256" key="1">
    <source>
        <dbReference type="PROSITE-ProRule" id="PRU00047"/>
    </source>
</evidence>
<comment type="caution">
    <text evidence="4">The sequence shown here is derived from an EMBL/GenBank/DDBJ whole genome shotgun (WGS) entry which is preliminary data.</text>
</comment>
<dbReference type="AlphaFoldDB" id="A0A9D5A7S7"/>
<feature type="region of interest" description="Disordered" evidence="2">
    <location>
        <begin position="1"/>
        <end position="49"/>
    </location>
</feature>
<evidence type="ECO:0000259" key="3">
    <source>
        <dbReference type="PROSITE" id="PS50158"/>
    </source>
</evidence>
<accession>A0A9D5A7S7</accession>
<dbReference type="InterPro" id="IPR001878">
    <property type="entry name" value="Znf_CCHC"/>
</dbReference>
<dbReference type="PROSITE" id="PS50158">
    <property type="entry name" value="ZF_CCHC"/>
    <property type="match status" value="1"/>
</dbReference>
<feature type="compositionally biased region" description="Low complexity" evidence="2">
    <location>
        <begin position="20"/>
        <end position="31"/>
    </location>
</feature>
<dbReference type="Proteomes" id="UP001058974">
    <property type="component" value="Chromosome 6"/>
</dbReference>
<evidence type="ECO:0000313" key="4">
    <source>
        <dbReference type="EMBL" id="KAI5398634.1"/>
    </source>
</evidence>
<keyword evidence="1" id="KW-0863">Zinc-finger</keyword>
<dbReference type="SUPFAM" id="SSF57756">
    <property type="entry name" value="Retrovirus zinc finger-like domains"/>
    <property type="match status" value="1"/>
</dbReference>
<dbReference type="GO" id="GO:0008270">
    <property type="term" value="F:zinc ion binding"/>
    <property type="evidence" value="ECO:0007669"/>
    <property type="project" value="UniProtKB-KW"/>
</dbReference>
<keyword evidence="5" id="KW-1185">Reference proteome</keyword>
<dbReference type="InterPro" id="IPR036875">
    <property type="entry name" value="Znf_CCHC_sf"/>
</dbReference>
<reference evidence="4 5" key="1">
    <citation type="journal article" date="2022" name="Nat. Genet.">
        <title>Improved pea reference genome and pan-genome highlight genomic features and evolutionary characteristics.</title>
        <authorList>
            <person name="Yang T."/>
            <person name="Liu R."/>
            <person name="Luo Y."/>
            <person name="Hu S."/>
            <person name="Wang D."/>
            <person name="Wang C."/>
            <person name="Pandey M.K."/>
            <person name="Ge S."/>
            <person name="Xu Q."/>
            <person name="Li N."/>
            <person name="Li G."/>
            <person name="Huang Y."/>
            <person name="Saxena R.K."/>
            <person name="Ji Y."/>
            <person name="Li M."/>
            <person name="Yan X."/>
            <person name="He Y."/>
            <person name="Liu Y."/>
            <person name="Wang X."/>
            <person name="Xiang C."/>
            <person name="Varshney R.K."/>
            <person name="Ding H."/>
            <person name="Gao S."/>
            <person name="Zong X."/>
        </authorList>
    </citation>
    <scope>NUCLEOTIDE SEQUENCE [LARGE SCALE GENOMIC DNA]</scope>
    <source>
        <strain evidence="4 5">cv. Zhongwan 6</strain>
    </source>
</reference>
<dbReference type="InterPro" id="IPR054722">
    <property type="entry name" value="PolX-like_BBD"/>
</dbReference>
<dbReference type="PANTHER" id="PTHR47592:SF27">
    <property type="entry name" value="OS08G0421700 PROTEIN"/>
    <property type="match status" value="1"/>
</dbReference>
<protein>
    <recommendedName>
        <fullName evidence="3">CCHC-type domain-containing protein</fullName>
    </recommendedName>
</protein>
<dbReference type="Gramene" id="Psat06G0412600-T1">
    <property type="protein sequence ID" value="KAI5398634.1"/>
    <property type="gene ID" value="KIW84_064126"/>
</dbReference>
<evidence type="ECO:0000256" key="2">
    <source>
        <dbReference type="SAM" id="MobiDB-lite"/>
    </source>
</evidence>
<feature type="domain" description="CCHC-type" evidence="3">
    <location>
        <begin position="56"/>
        <end position="71"/>
    </location>
</feature>
<keyword evidence="1" id="KW-0862">Zinc</keyword>
<evidence type="ECO:0000313" key="5">
    <source>
        <dbReference type="Proteomes" id="UP001058974"/>
    </source>
</evidence>
<sequence length="198" mass="22439">GRGRGQDRGRGRGHGGEGRGSYNNYSNNGERSWNPQETRGRGRGNSWSRCDKSQIKCFNCNKIGHYASECRFSKKVVEKANFVEEKGREEETLLLACQNQVEEKRNKWYLDTGASNHMCGDRSMFVEINEATTGNVSFGDDSKIPVKGKGKILIRLKNGSHQFISNVYYVPNMKNNILSLGQLLEKGYDIHLKEHSLF</sequence>
<feature type="non-terminal residue" evidence="4">
    <location>
        <position position="198"/>
    </location>
</feature>
<dbReference type="Pfam" id="PF22936">
    <property type="entry name" value="Pol_BBD"/>
    <property type="match status" value="1"/>
</dbReference>
<dbReference type="Gene3D" id="4.10.60.10">
    <property type="entry name" value="Zinc finger, CCHC-type"/>
    <property type="match status" value="1"/>
</dbReference>